<dbReference type="GO" id="GO:0000976">
    <property type="term" value="F:transcription cis-regulatory region binding"/>
    <property type="evidence" value="ECO:0007669"/>
    <property type="project" value="TreeGrafter"/>
</dbReference>
<dbReference type="GO" id="GO:0006355">
    <property type="term" value="P:regulation of DNA-templated transcription"/>
    <property type="evidence" value="ECO:0007669"/>
    <property type="project" value="InterPro"/>
</dbReference>
<dbReference type="InterPro" id="IPR036388">
    <property type="entry name" value="WH-like_DNA-bd_sf"/>
</dbReference>
<dbReference type="PROSITE" id="PS51755">
    <property type="entry name" value="OMPR_PHOB"/>
    <property type="match status" value="1"/>
</dbReference>
<dbReference type="Gene3D" id="1.10.10.10">
    <property type="entry name" value="Winged helix-like DNA-binding domain superfamily/Winged helix DNA-binding domain"/>
    <property type="match status" value="1"/>
</dbReference>
<dbReference type="InterPro" id="IPR039420">
    <property type="entry name" value="WalR-like"/>
</dbReference>
<feature type="domain" description="OmpR/PhoB-type" evidence="8">
    <location>
        <begin position="145"/>
        <end position="243"/>
    </location>
</feature>
<comment type="caution">
    <text evidence="9">The sequence shown here is derived from an EMBL/GenBank/DDBJ whole genome shotgun (WGS) entry which is preliminary data.</text>
</comment>
<reference evidence="9 10" key="1">
    <citation type="submission" date="2020-08" db="EMBL/GenBank/DDBJ databases">
        <title>Cohnella phylogeny.</title>
        <authorList>
            <person name="Dunlap C."/>
        </authorList>
    </citation>
    <scope>NUCLEOTIDE SEQUENCE [LARGE SCALE GENOMIC DNA]</scope>
    <source>
        <strain evidence="9 10">DSM 103658</strain>
    </source>
</reference>
<dbReference type="GO" id="GO:0005829">
    <property type="term" value="C:cytosol"/>
    <property type="evidence" value="ECO:0007669"/>
    <property type="project" value="TreeGrafter"/>
</dbReference>
<sequence length="243" mass="27103">MQNVEQAGRPITPPALELLPEGAFCDTTRRIVIVSPYPAHLQDLVSELMAQCYDVLLFRLTKEQALPPIVADLLIIDRTWGIDTEVPVNSAADILYLIGDRTSGPLPDEEAALHWPSSLDFAVRRIEELAGKEKPLDSSALSAHPERIHFKDIEIDPKRMVVWHSGSRVDLTKTEYDLLRLLITSEGVLSRQDIMEAIWGDGYFGGSNSIDVHIKSLRHKLGDDPKQPSYIATVRGVGYRLAD</sequence>
<comment type="subcellular location">
    <subcellularLocation>
        <location evidence="1">Cytoplasm</location>
    </subcellularLocation>
</comment>
<evidence type="ECO:0000256" key="7">
    <source>
        <dbReference type="PROSITE-ProRule" id="PRU01091"/>
    </source>
</evidence>
<evidence type="ECO:0000256" key="1">
    <source>
        <dbReference type="ARBA" id="ARBA00004496"/>
    </source>
</evidence>
<keyword evidence="3" id="KW-0902">Two-component regulatory system</keyword>
<dbReference type="AlphaFoldDB" id="A0A841T525"/>
<dbReference type="Proteomes" id="UP000574133">
    <property type="component" value="Unassembled WGS sequence"/>
</dbReference>
<evidence type="ECO:0000313" key="10">
    <source>
        <dbReference type="Proteomes" id="UP000574133"/>
    </source>
</evidence>
<accession>A0A841T525</accession>
<dbReference type="Pfam" id="PF00486">
    <property type="entry name" value="Trans_reg_C"/>
    <property type="match status" value="1"/>
</dbReference>
<gene>
    <name evidence="9" type="ORF">H4Q31_04795</name>
</gene>
<evidence type="ECO:0000256" key="3">
    <source>
        <dbReference type="ARBA" id="ARBA00023012"/>
    </source>
</evidence>
<evidence type="ECO:0000256" key="5">
    <source>
        <dbReference type="ARBA" id="ARBA00023125"/>
    </source>
</evidence>
<dbReference type="InterPro" id="IPR001867">
    <property type="entry name" value="OmpR/PhoB-type_DNA-bd"/>
</dbReference>
<dbReference type="FunFam" id="1.10.10.10:FF:000018">
    <property type="entry name" value="DNA-binding response regulator ResD"/>
    <property type="match status" value="1"/>
</dbReference>
<dbReference type="SMART" id="SM00862">
    <property type="entry name" value="Trans_reg_C"/>
    <property type="match status" value="1"/>
</dbReference>
<name>A0A841T525_9BACL</name>
<organism evidence="9 10">
    <name type="scientific">Cohnella lubricantis</name>
    <dbReference type="NCBI Taxonomy" id="2163172"/>
    <lineage>
        <taxon>Bacteria</taxon>
        <taxon>Bacillati</taxon>
        <taxon>Bacillota</taxon>
        <taxon>Bacilli</taxon>
        <taxon>Bacillales</taxon>
        <taxon>Paenibacillaceae</taxon>
        <taxon>Cohnella</taxon>
    </lineage>
</organism>
<dbReference type="GO" id="GO:0032993">
    <property type="term" value="C:protein-DNA complex"/>
    <property type="evidence" value="ECO:0007669"/>
    <property type="project" value="TreeGrafter"/>
</dbReference>
<dbReference type="EMBL" id="JACJVN010000019">
    <property type="protein sequence ID" value="MBB6676643.1"/>
    <property type="molecule type" value="Genomic_DNA"/>
</dbReference>
<dbReference type="InterPro" id="IPR016032">
    <property type="entry name" value="Sig_transdc_resp-reg_C-effctor"/>
</dbReference>
<dbReference type="PANTHER" id="PTHR48111:SF1">
    <property type="entry name" value="TWO-COMPONENT RESPONSE REGULATOR ORR33"/>
    <property type="match status" value="1"/>
</dbReference>
<keyword evidence="6" id="KW-0804">Transcription</keyword>
<dbReference type="SUPFAM" id="SSF46894">
    <property type="entry name" value="C-terminal effector domain of the bipartite response regulators"/>
    <property type="match status" value="1"/>
</dbReference>
<dbReference type="RefSeq" id="WP_185177929.1">
    <property type="nucleotide sequence ID" value="NZ_CBCSEP010000016.1"/>
</dbReference>
<dbReference type="PANTHER" id="PTHR48111">
    <property type="entry name" value="REGULATOR OF RPOS"/>
    <property type="match status" value="1"/>
</dbReference>
<keyword evidence="4" id="KW-0805">Transcription regulation</keyword>
<evidence type="ECO:0000256" key="6">
    <source>
        <dbReference type="ARBA" id="ARBA00023163"/>
    </source>
</evidence>
<keyword evidence="5 7" id="KW-0238">DNA-binding</keyword>
<protein>
    <submittedName>
        <fullName evidence="9">Winged helix-turn-helix domain-containing protein</fullName>
    </submittedName>
</protein>
<keyword evidence="10" id="KW-1185">Reference proteome</keyword>
<keyword evidence="2" id="KW-0597">Phosphoprotein</keyword>
<evidence type="ECO:0000313" key="9">
    <source>
        <dbReference type="EMBL" id="MBB6676643.1"/>
    </source>
</evidence>
<evidence type="ECO:0000259" key="8">
    <source>
        <dbReference type="PROSITE" id="PS51755"/>
    </source>
</evidence>
<dbReference type="GO" id="GO:0000156">
    <property type="term" value="F:phosphorelay response regulator activity"/>
    <property type="evidence" value="ECO:0007669"/>
    <property type="project" value="TreeGrafter"/>
</dbReference>
<dbReference type="CDD" id="cd00383">
    <property type="entry name" value="trans_reg_C"/>
    <property type="match status" value="1"/>
</dbReference>
<evidence type="ECO:0000256" key="4">
    <source>
        <dbReference type="ARBA" id="ARBA00023015"/>
    </source>
</evidence>
<feature type="DNA-binding region" description="OmpR/PhoB-type" evidence="7">
    <location>
        <begin position="145"/>
        <end position="243"/>
    </location>
</feature>
<proteinExistence type="predicted"/>
<evidence type="ECO:0000256" key="2">
    <source>
        <dbReference type="ARBA" id="ARBA00022553"/>
    </source>
</evidence>